<sequence>MKRTLFLLSLLFMGVGAFARQGMWTAQKATAWYKTEPWMRGCNFQPSSAINQLEMFQGDTFDRQTIDKELGWAEGLGLNTMRVFLHHVAWTSDKTGFKKRLNDYLAISTRHGIKTMFVFFDDCWNDEYHAGKQPAPKTGVHNSGWVRDPGTVIRNNADSLKMLESYVKDILTTFKNDKRIVMWDLYNEPGNSQYVDKSLALLKSIFSWAREVNPSQPLTSGVWNYSPAFDNLNKYQLENSDIITYHHYGYVDFHQEKIRELRKYNRPIVCTEYMARRNGSLFQTVMPMLKQENVGAINWGFVSGKTNTIYAWDTPRPDGKEPELWFHDIFRKDGSVFSGNEIKAIKSLTGKK</sequence>
<dbReference type="Proteomes" id="UP000451233">
    <property type="component" value="Unassembled WGS sequence"/>
</dbReference>
<feature type="chain" id="PRO_5029890180" evidence="4">
    <location>
        <begin position="20"/>
        <end position="352"/>
    </location>
</feature>
<feature type="signal peptide" evidence="4">
    <location>
        <begin position="1"/>
        <end position="19"/>
    </location>
</feature>
<accession>A0A7K1Y254</accession>
<comment type="similarity">
    <text evidence="3">Belongs to the glycosyl hydrolase 5 (cellulase A) family.</text>
</comment>
<dbReference type="InterPro" id="IPR001547">
    <property type="entry name" value="Glyco_hydro_5"/>
</dbReference>
<proteinExistence type="inferred from homology"/>
<keyword evidence="7" id="KW-1185">Reference proteome</keyword>
<dbReference type="SUPFAM" id="SSF51445">
    <property type="entry name" value="(Trans)glycosidases"/>
    <property type="match status" value="1"/>
</dbReference>
<dbReference type="Gene3D" id="3.20.20.80">
    <property type="entry name" value="Glycosidases"/>
    <property type="match status" value="1"/>
</dbReference>
<name>A0A7K1Y254_9SPHI</name>
<evidence type="ECO:0000256" key="1">
    <source>
        <dbReference type="ARBA" id="ARBA00022801"/>
    </source>
</evidence>
<evidence type="ECO:0000256" key="2">
    <source>
        <dbReference type="ARBA" id="ARBA00023295"/>
    </source>
</evidence>
<evidence type="ECO:0000313" key="6">
    <source>
        <dbReference type="EMBL" id="MXV17272.1"/>
    </source>
</evidence>
<evidence type="ECO:0000256" key="3">
    <source>
        <dbReference type="RuleBase" id="RU361153"/>
    </source>
</evidence>
<dbReference type="AlphaFoldDB" id="A0A7K1Y254"/>
<evidence type="ECO:0000259" key="5">
    <source>
        <dbReference type="Pfam" id="PF00150"/>
    </source>
</evidence>
<organism evidence="6 7">
    <name type="scientific">Hufsiella ginkgonis</name>
    <dbReference type="NCBI Taxonomy" id="2695274"/>
    <lineage>
        <taxon>Bacteria</taxon>
        <taxon>Pseudomonadati</taxon>
        <taxon>Bacteroidota</taxon>
        <taxon>Sphingobacteriia</taxon>
        <taxon>Sphingobacteriales</taxon>
        <taxon>Sphingobacteriaceae</taxon>
        <taxon>Hufsiella</taxon>
    </lineage>
</organism>
<feature type="domain" description="Glycoside hydrolase family 5" evidence="5">
    <location>
        <begin position="140"/>
        <end position="299"/>
    </location>
</feature>
<dbReference type="GO" id="GO:0000272">
    <property type="term" value="P:polysaccharide catabolic process"/>
    <property type="evidence" value="ECO:0007669"/>
    <property type="project" value="InterPro"/>
</dbReference>
<gene>
    <name evidence="6" type="ORF">GS398_18390</name>
</gene>
<dbReference type="InterPro" id="IPR017853">
    <property type="entry name" value="GH"/>
</dbReference>
<protein>
    <submittedName>
        <fullName evidence="6">Cellulase family glycosylhydrolase</fullName>
    </submittedName>
</protein>
<dbReference type="RefSeq" id="WP_160908264.1">
    <property type="nucleotide sequence ID" value="NZ_WVHS01000004.1"/>
</dbReference>
<keyword evidence="4" id="KW-0732">Signal</keyword>
<evidence type="ECO:0000313" key="7">
    <source>
        <dbReference type="Proteomes" id="UP000451233"/>
    </source>
</evidence>
<keyword evidence="2 3" id="KW-0326">Glycosidase</keyword>
<dbReference type="Pfam" id="PF00150">
    <property type="entry name" value="Cellulase"/>
    <property type="match status" value="1"/>
</dbReference>
<comment type="caution">
    <text evidence="6">The sequence shown here is derived from an EMBL/GenBank/DDBJ whole genome shotgun (WGS) entry which is preliminary data.</text>
</comment>
<reference evidence="6 7" key="1">
    <citation type="submission" date="2019-11" db="EMBL/GenBank/DDBJ databases">
        <title>Pedobacter sp. HMF7056 Genome sequencing and assembly.</title>
        <authorList>
            <person name="Kang H."/>
            <person name="Kim H."/>
            <person name="Joh K."/>
        </authorList>
    </citation>
    <scope>NUCLEOTIDE SEQUENCE [LARGE SCALE GENOMIC DNA]</scope>
    <source>
        <strain evidence="6 7">HMF7056</strain>
    </source>
</reference>
<dbReference type="GO" id="GO:0004553">
    <property type="term" value="F:hydrolase activity, hydrolyzing O-glycosyl compounds"/>
    <property type="evidence" value="ECO:0007669"/>
    <property type="project" value="InterPro"/>
</dbReference>
<evidence type="ECO:0000256" key="4">
    <source>
        <dbReference type="SAM" id="SignalP"/>
    </source>
</evidence>
<keyword evidence="1 3" id="KW-0378">Hydrolase</keyword>
<dbReference type="EMBL" id="WVHS01000004">
    <property type="protein sequence ID" value="MXV17272.1"/>
    <property type="molecule type" value="Genomic_DNA"/>
</dbReference>